<dbReference type="Gene3D" id="1.20.5.170">
    <property type="match status" value="8"/>
</dbReference>
<dbReference type="InterPro" id="IPR008635">
    <property type="entry name" value="Coiled_stalk_dom"/>
</dbReference>
<evidence type="ECO:0000259" key="14">
    <source>
        <dbReference type="Pfam" id="PF05662"/>
    </source>
</evidence>
<dbReference type="RefSeq" id="WP_014972727.1">
    <property type="nucleotide sequence ID" value="NZ_CADILN010000012.1"/>
</dbReference>
<evidence type="ECO:0000256" key="8">
    <source>
        <dbReference type="ARBA" id="ARBA00022927"/>
    </source>
</evidence>
<feature type="domain" description="Trimeric autotransporter adhesin YadA-like stalk" evidence="14">
    <location>
        <begin position="425"/>
        <end position="468"/>
    </location>
</feature>
<keyword evidence="8" id="KW-0653">Protein transport</keyword>
<keyword evidence="5" id="KW-1134">Transmembrane beta strand</keyword>
<feature type="domain" description="Trimeric autotransporter adhesin YadA-like head" evidence="13">
    <location>
        <begin position="2405"/>
        <end position="2429"/>
    </location>
</feature>
<feature type="domain" description="Trimeric autotransporter adhesin YadA-like head" evidence="13">
    <location>
        <begin position="2377"/>
        <end position="2403"/>
    </location>
</feature>
<feature type="domain" description="Trimeric autotransporter adhesin YadA-like stalk" evidence="14">
    <location>
        <begin position="1343"/>
        <end position="1382"/>
    </location>
</feature>
<feature type="domain" description="Trimeric autotransporter adhesin YadA-like stalk" evidence="14">
    <location>
        <begin position="2312"/>
        <end position="2345"/>
    </location>
</feature>
<feature type="domain" description="Trimeric autotransporter adhesin YadA-like head" evidence="13">
    <location>
        <begin position="910"/>
        <end position="934"/>
    </location>
</feature>
<comment type="subcellular location">
    <subcellularLocation>
        <location evidence="2">Cell outer membrane</location>
    </subcellularLocation>
    <subcellularLocation>
        <location evidence="1">Cell surface</location>
    </subcellularLocation>
</comment>
<dbReference type="GO" id="GO:0015031">
    <property type="term" value="P:protein transport"/>
    <property type="evidence" value="ECO:0007669"/>
    <property type="project" value="UniProtKB-KW"/>
</dbReference>
<dbReference type="Pfam" id="PF05662">
    <property type="entry name" value="YadA_stalk"/>
    <property type="match status" value="25"/>
</dbReference>
<feature type="domain" description="Trimeric autotransporter adhesin YadA-like stalk" evidence="14">
    <location>
        <begin position="2098"/>
        <end position="2139"/>
    </location>
</feature>
<feature type="region of interest" description="Disordered" evidence="11">
    <location>
        <begin position="25"/>
        <end position="44"/>
    </location>
</feature>
<evidence type="ECO:0000259" key="13">
    <source>
        <dbReference type="Pfam" id="PF05658"/>
    </source>
</evidence>
<feature type="domain" description="Trimeric autotransporter adhesin YadA-like head" evidence="13">
    <location>
        <begin position="809"/>
        <end position="832"/>
    </location>
</feature>
<feature type="compositionally biased region" description="Low complexity" evidence="11">
    <location>
        <begin position="28"/>
        <end position="42"/>
    </location>
</feature>
<feature type="domain" description="Trimeric autotransporter adhesin YadA-like stalk" evidence="14">
    <location>
        <begin position="1612"/>
        <end position="1638"/>
    </location>
</feature>
<keyword evidence="7" id="KW-0732">Signal</keyword>
<feature type="domain" description="Trimeric autotransporter adhesin YadA-like stalk" evidence="14">
    <location>
        <begin position="171"/>
        <end position="198"/>
    </location>
</feature>
<evidence type="ECO:0000313" key="17">
    <source>
        <dbReference type="Proteomes" id="UP000494102"/>
    </source>
</evidence>
<feature type="domain" description="Trimeric autotransporter adhesin YadA-like stalk" evidence="14">
    <location>
        <begin position="1174"/>
        <end position="1217"/>
    </location>
</feature>
<feature type="domain" description="Trimeric autotransporter adhesin YadA-like head" evidence="13">
    <location>
        <begin position="1681"/>
        <end position="1704"/>
    </location>
</feature>
<evidence type="ECO:0000256" key="1">
    <source>
        <dbReference type="ARBA" id="ARBA00004241"/>
    </source>
</evidence>
<feature type="domain" description="Trimeric autotransporter adhesin YadA-like stalk" evidence="14">
    <location>
        <begin position="1824"/>
        <end position="1854"/>
    </location>
</feature>
<feature type="domain" description="Trimeric autotransporter adhesin YadA-like stalk" evidence="14">
    <location>
        <begin position="2435"/>
        <end position="2474"/>
    </location>
</feature>
<keyword evidence="4" id="KW-0813">Transport</keyword>
<dbReference type="Proteomes" id="UP000494102">
    <property type="component" value="Unassembled WGS sequence"/>
</dbReference>
<dbReference type="SUPFAM" id="SSF101967">
    <property type="entry name" value="Adhesin YadA, collagen-binding domain"/>
    <property type="match status" value="11"/>
</dbReference>
<name>A0A6J5KE54_9BURK</name>
<gene>
    <name evidence="16" type="ORF">LMG9964_05874</name>
</gene>
<feature type="domain" description="Trimeric autotransporter adhesin YadA-like stalk" evidence="14">
    <location>
        <begin position="279"/>
        <end position="311"/>
    </location>
</feature>
<sequence length="2547" mass="246225">MNKSYISVWNDVSGTWVAAPETAKARGRATASSSTISSDAGGQSRPATALKAAFMPIAMAIGAMGMSMVPGTAAAQAVTGNGGLELCPGQLGMDAMGSSWGPVSSAVQSMRCNNNSGMSFSLNNGATDNGANGYTDGAITARVAGYADGHLELAALSGIYMLNTVNMAGNKITQLRAGDVSLASSDAVNGAQLYQYTRYFQANSPSSDPASDARATGASSVASGPYSLAAGTNSSAYGANAVALGTNSVALGAGSVASRSDAVSVGYLSSDGKSQYTRQITNVTAGAAGTDAVNVNQLNAAIASVNGGGGGGPTPNAVTYDSSLSNLITLKGSSGTKITNLSAGDASSKWSTDAVNGGQLYQTNLDVANVASNVANVAGNLANVTNVVNNFVNNGIAGNPLIVTYDSSARNIVTLGGTTHTSAVKLTNVAAGDISSANSTDAVNGAQLYATNQTLNSLGNNLSGAITNIYNSGVKYFHTKSTLGDGSADGTDSVAIGGLAIASANNSVALGSNSVADRANAVSVGSSTAQRQIINVAAGSQDNDAVNLGQMNAAIQAVAGGGSPDAVVYDSSTHTQLTLGGKVATSAVGLTNVAAGAVTSGSSDAINGSQLYNAANSVANALGGGSSVSSNGAVTNPSYVVQGTTYNDVGSAISGLSTNVENSSKYVKVVSAASSSIATGSEAVAIGGAAYSSGAGAVAIGSGARSQFANSVALGANSRVTVANTVSIGDVGSERRIMNVANGVANTDAVTVSQLSAVQAALSQQIVKSSGVKSMLLGASTLGATPVTAYIAVSSNVTPGTSTSTDNSTDAMAIGPTATALGTGSLAVGAGSGTALSGSTAVGTGAAALALEATVIGAGANTSNAATNAVAIGYNAAAQGANALSLGSTSMANASNAVAMGGSAVVTTAGTNSMALGANATVSQANSVAIGTNATASASNSVALGSNSIADRADTVSVGTVSTQRQVVNVGAGTQGTDAVNVNQLTGVTNMIGGGAGVNADGTIKKPSFTIGGQTYSDVGSAITAAASGGSANAVQYDTSAHNKVTLGGLVGTPAPVTLTNVANGVASSDAVNVAQLQAMGGTFNSSGGVTNAFVAYDDTTKSKVTFGGSGATKAVTLTNVANGVASSDAVNVAQLQAMGGTFNSSGAVTNAFVAYDDTTKGSITLKGTSGTTITNLKAGVLSDTSTDAVNGNQLYQTNANVANLAGNLTNVTNTVNNIVNGGGIKYFHTNSTLADSSASGANAVAIGGAASASASNSVALGSNSVATRANAVSVGAVGSERQLINVANGTNGTDAVNVQQLQAMGGMINSSGVVTNAFVAYDDTTKAKVTFGGTGATKAVTLTNLANGVASSDAVNVAQLQAMGGTFNSSGGVTNAFVAYDDTTKSKVTLGGSGATKAVTLTNVANGVATNDAVNVAQLQAMGGTFNSSGGVTNAFVAYDDTTKGSITLKGASGSTKITNLKAGALSSTSLDAVNGSQLYAMASGVANALGGGSTVSPTGAISPPTYQLSGGTYSDVGSALSGIDGEVSSINNTIADTTKYIKVVSASSAAIASGGEAVAIGGGAYSSGSNAVAIGSGARSQFANSVALGSNSRVTTANTISVGDVGSERRIMNVANGVSSTDAVTLAQLNALKASLTPPVQSSGVKSLLLGAAVPVTNYIAVSTNVTPGLPATSTDNTENAMAIGPGAMAQGAGSVVIGAGSGSFRAGSTAVGSYAVASALNATVIGDGATTNNNADNAVAIGYMAAAQGADSLALGSNSITNAVNSVTLGNNANVATTGTNSMALGAGASASAANAVAIGYNSVADRADAVSVGSSSKQNQIVNVAAGTQNTDAVNLGQMNAAINAIAGGGAPNAVVYDTSAHTSVTLGTTGAPVKVSNVADGVANNDAVNVEQLKAMGASIGSSGNVTNAFVAYDDTNRTKVTLGLPGSTTPVILANVGAGQVSSTSTQAINGSQLYGAMASTAAALGGGSSVTANGAITKPSYTLNGATYTDVGAALVAAASGGGSSSPNAVLYDTSAHTSVTLGTAGAPVRMSNVADGAANNDAVNVEQLRAMGASIGSSGNVTNAFVAYDDATKTKVTFGISGSATPVILSNVGSGQVASSSTEAINGSQLYTAMNSAAAALGGGSSVTANGAITKPAYVINGGTYNGVAAAISALDAEARGGSTDAVIYDTSVHDKVTLGGSNAASPVTIANVADATSDNEAVNLKQLKAAGLNVDPSGNVTNSFVAYDNASKGTVTFNAGGTPTQLKNVAAGTEGTDAVNVDQMKTYVAQHGGDGTANGVAYDDSSKTQVTLGGTGSTTPVTLTNVADGKNASDAVSYGQFSALENTVKNISDTGGSTYVTVNNPGTGGTAAVASGTDSIAIGNGAVASGAESIAIGKNAKTTGDKSVAMGSGALASNANSVALGANSTTDRDNTVSVGSVGAERQITNVAAGTSATDAVNLGQLNNAMGNMSNTINNVDRSAAKGIAAASALNIVTPYLPGRTTINAGVANYRGYQAVGLGVSRWNEKGTINYNLGVSSSGGNSTIVRAGIGIVLGN</sequence>
<feature type="domain" description="Trimeric autotransporter adhesin YadA-like head" evidence="13">
    <location>
        <begin position="222"/>
        <end position="248"/>
    </location>
</feature>
<feature type="domain" description="Trimeric autotransporter adhesin YadA-like stalk" evidence="14">
    <location>
        <begin position="966"/>
        <end position="1004"/>
    </location>
</feature>
<dbReference type="SUPFAM" id="SSF54523">
    <property type="entry name" value="Pili subunits"/>
    <property type="match status" value="1"/>
</dbReference>
<evidence type="ECO:0000256" key="10">
    <source>
        <dbReference type="ARBA" id="ARBA00023237"/>
    </source>
</evidence>
<feature type="domain" description="Trimeric autotransporter adhesin YadA-like stalk" evidence="14">
    <location>
        <begin position="1879"/>
        <end position="1919"/>
    </location>
</feature>
<dbReference type="Pfam" id="PF03895">
    <property type="entry name" value="YadA_anchor"/>
    <property type="match status" value="1"/>
</dbReference>
<dbReference type="GeneID" id="27800172"/>
<reference evidence="16 17" key="1">
    <citation type="submission" date="2020-04" db="EMBL/GenBank/DDBJ databases">
        <authorList>
            <person name="De Canck E."/>
        </authorList>
    </citation>
    <scope>NUCLEOTIDE SEQUENCE [LARGE SCALE GENOMIC DNA]</scope>
    <source>
        <strain evidence="16 17">LMG 9964</strain>
    </source>
</reference>
<feature type="domain" description="Trimeric autotransporter adhesin YadA-like stalk" evidence="14">
    <location>
        <begin position="2039"/>
        <end position="2078"/>
    </location>
</feature>
<evidence type="ECO:0000259" key="15">
    <source>
        <dbReference type="Pfam" id="PF13018"/>
    </source>
</evidence>
<evidence type="ECO:0000256" key="9">
    <source>
        <dbReference type="ARBA" id="ARBA00023136"/>
    </source>
</evidence>
<dbReference type="InterPro" id="IPR005594">
    <property type="entry name" value="YadA_C"/>
</dbReference>
<feature type="domain" description="Trimeric autotransporter adhesin YadA-like head" evidence="13">
    <location>
        <begin position="936"/>
        <end position="960"/>
    </location>
</feature>
<feature type="domain" description="Trimeric autotransporter adhesin YadA-like stalk" evidence="14">
    <location>
        <begin position="337"/>
        <end position="381"/>
    </location>
</feature>
<dbReference type="InterPro" id="IPR024973">
    <property type="entry name" value="ESPR"/>
</dbReference>
<evidence type="ECO:0000256" key="2">
    <source>
        <dbReference type="ARBA" id="ARBA00004442"/>
    </source>
</evidence>
<feature type="domain" description="Trimeric autotransporter adhesin YadA-like stalk" evidence="14">
    <location>
        <begin position="2198"/>
        <end position="2238"/>
    </location>
</feature>
<feature type="domain" description="Trimeric autotransporter adhesin YadA-like stalk" evidence="14">
    <location>
        <begin position="2255"/>
        <end position="2286"/>
    </location>
</feature>
<evidence type="ECO:0000256" key="6">
    <source>
        <dbReference type="ARBA" id="ARBA00022692"/>
    </source>
</evidence>
<feature type="domain" description="Trimeric autotransporter adhesin YadA-like head" evidence="13">
    <location>
        <begin position="2358"/>
        <end position="2375"/>
    </location>
</feature>
<feature type="domain" description="Trimeric autotransporter adhesin YadA-like head" evidence="13">
    <location>
        <begin position="1239"/>
        <end position="1265"/>
    </location>
</feature>
<protein>
    <submittedName>
        <fullName evidence="16">Uncharacterized protein</fullName>
    </submittedName>
</protein>
<accession>A0A6J5KE54</accession>
<dbReference type="Gene3D" id="6.10.250.2040">
    <property type="match status" value="11"/>
</dbReference>
<evidence type="ECO:0000256" key="4">
    <source>
        <dbReference type="ARBA" id="ARBA00022448"/>
    </source>
</evidence>
<dbReference type="GO" id="GO:0009986">
    <property type="term" value="C:cell surface"/>
    <property type="evidence" value="ECO:0007669"/>
    <property type="project" value="UniProtKB-SubCell"/>
</dbReference>
<evidence type="ECO:0000256" key="7">
    <source>
        <dbReference type="ARBA" id="ARBA00022729"/>
    </source>
</evidence>
<feature type="domain" description="Trimeric autotransporter adhesin YadA-like stalk" evidence="14">
    <location>
        <begin position="1118"/>
        <end position="1156"/>
    </location>
</feature>
<evidence type="ECO:0000256" key="3">
    <source>
        <dbReference type="ARBA" id="ARBA00005848"/>
    </source>
</evidence>
<dbReference type="InterPro" id="IPR045584">
    <property type="entry name" value="Pilin-like"/>
</dbReference>
<dbReference type="InterPro" id="IPR011049">
    <property type="entry name" value="Serralysin-like_metalloprot_C"/>
</dbReference>
<feature type="domain" description="Trimeric autotransporter adhesin YadA-like C-terminal membrane anchor" evidence="12">
    <location>
        <begin position="2486"/>
        <end position="2544"/>
    </location>
</feature>
<evidence type="ECO:0000313" key="16">
    <source>
        <dbReference type="EMBL" id="CAB4052188.1"/>
    </source>
</evidence>
<feature type="domain" description="Trimeric autotransporter adhesin YadA-like stalk" evidence="14">
    <location>
        <begin position="1458"/>
        <end position="1499"/>
    </location>
</feature>
<feature type="domain" description="Trimeric autotransporter adhesin YadA-like head" evidence="13">
    <location>
        <begin position="678"/>
        <end position="704"/>
    </location>
</feature>
<feature type="domain" description="Trimeric autotransporter adhesin YadA-like head" evidence="13">
    <location>
        <begin position="867"/>
        <end position="888"/>
    </location>
</feature>
<dbReference type="Gene3D" id="3.30.1300.30">
    <property type="entry name" value="GSPII I/J protein-like"/>
    <property type="match status" value="1"/>
</dbReference>
<dbReference type="InterPro" id="IPR008640">
    <property type="entry name" value="Adhesin_Head_dom"/>
</dbReference>
<evidence type="ECO:0000259" key="12">
    <source>
        <dbReference type="Pfam" id="PF03895"/>
    </source>
</evidence>
<organism evidence="16 17">
    <name type="scientific">Paraburkholderia phenoliruptrix</name>
    <dbReference type="NCBI Taxonomy" id="252970"/>
    <lineage>
        <taxon>Bacteria</taxon>
        <taxon>Pseudomonadati</taxon>
        <taxon>Pseudomonadota</taxon>
        <taxon>Betaproteobacteria</taxon>
        <taxon>Burkholderiales</taxon>
        <taxon>Burkholderiaceae</taxon>
        <taxon>Paraburkholderia</taxon>
    </lineage>
</organism>
<evidence type="ECO:0000256" key="5">
    <source>
        <dbReference type="ARBA" id="ARBA00022452"/>
    </source>
</evidence>
<dbReference type="Pfam" id="PF05658">
    <property type="entry name" value="YadA_head"/>
    <property type="match status" value="16"/>
</dbReference>
<keyword evidence="9" id="KW-0472">Membrane</keyword>
<feature type="domain" description="Trimeric autotransporter adhesin YadA-like stalk" evidence="14">
    <location>
        <begin position="1402"/>
        <end position="1441"/>
    </location>
</feature>
<evidence type="ECO:0000256" key="11">
    <source>
        <dbReference type="SAM" id="MobiDB-lite"/>
    </source>
</evidence>
<feature type="domain" description="Trimeric autotransporter adhesin YadA-like head" evidence="13">
    <location>
        <begin position="1554"/>
        <end position="1580"/>
    </location>
</feature>
<dbReference type="Gene3D" id="2.60.40.4050">
    <property type="match status" value="7"/>
</dbReference>
<feature type="domain" description="Trimeric autotransporter adhesin YadA-like head" evidence="13">
    <location>
        <begin position="1781"/>
        <end position="1806"/>
    </location>
</feature>
<feature type="domain" description="Trimeric autotransporter adhesin YadA-like stalk" evidence="14">
    <location>
        <begin position="1941"/>
        <end position="1981"/>
    </location>
</feature>
<feature type="domain" description="Trimeric autotransporter adhesin YadA-like stalk" evidence="14">
    <location>
        <begin position="1283"/>
        <end position="1323"/>
    </location>
</feature>
<feature type="domain" description="Trimeric autotransporter adhesin YadA-like head" evidence="13">
    <location>
        <begin position="1586"/>
        <end position="1605"/>
    </location>
</feature>
<proteinExistence type="inferred from homology"/>
<feature type="domain" description="Trimeric autotransporter adhesin YadA-like head" evidence="13">
    <location>
        <begin position="1738"/>
        <end position="1762"/>
    </location>
</feature>
<feature type="domain" description="Trimeric autotransporter adhesin YadA-like head" evidence="13">
    <location>
        <begin position="488"/>
        <end position="514"/>
    </location>
</feature>
<feature type="domain" description="Trimeric autotransporter adhesin YadA-like stalk" evidence="14">
    <location>
        <begin position="532"/>
        <end position="563"/>
    </location>
</feature>
<feature type="domain" description="Trimeric autotransporter adhesin YadA-like stalk" evidence="14">
    <location>
        <begin position="1059"/>
        <end position="1098"/>
    </location>
</feature>
<keyword evidence="10" id="KW-0998">Cell outer membrane</keyword>
<feature type="domain" description="ESPR" evidence="15">
    <location>
        <begin position="1"/>
        <end position="49"/>
    </location>
</feature>
<feature type="domain" description="Trimeric autotransporter adhesin YadA-like stalk" evidence="14">
    <location>
        <begin position="591"/>
        <end position="633"/>
    </location>
</feature>
<dbReference type="Pfam" id="PF13018">
    <property type="entry name" value="ESPR"/>
    <property type="match status" value="1"/>
</dbReference>
<dbReference type="Gene3D" id="2.150.10.10">
    <property type="entry name" value="Serralysin-like metalloprotease, C-terminal"/>
    <property type="match status" value="4"/>
</dbReference>
<feature type="domain" description="Trimeric autotransporter adhesin YadA-like stalk" evidence="14">
    <location>
        <begin position="736"/>
        <end position="770"/>
    </location>
</feature>
<comment type="similarity">
    <text evidence="3">Belongs to the autotransporter-2 (AT-2) (TC 1.B.40) family.</text>
</comment>
<dbReference type="GO" id="GO:0009279">
    <property type="term" value="C:cell outer membrane"/>
    <property type="evidence" value="ECO:0007669"/>
    <property type="project" value="UniProtKB-SubCell"/>
</dbReference>
<keyword evidence="6" id="KW-0812">Transmembrane</keyword>
<dbReference type="CDD" id="cd12820">
    <property type="entry name" value="LbR_YadA-like"/>
    <property type="match status" value="1"/>
</dbReference>
<dbReference type="EMBL" id="CADILN010000012">
    <property type="protein sequence ID" value="CAB4052188.1"/>
    <property type="molecule type" value="Genomic_DNA"/>
</dbReference>